<gene>
    <name evidence="1" type="ORF">C5O00_06125</name>
</gene>
<evidence type="ECO:0000313" key="2">
    <source>
        <dbReference type="Proteomes" id="UP000238442"/>
    </source>
</evidence>
<dbReference type="PROSITE" id="PS51257">
    <property type="entry name" value="PROKAR_LIPOPROTEIN"/>
    <property type="match status" value="1"/>
</dbReference>
<dbReference type="Proteomes" id="UP000238442">
    <property type="component" value="Chromosome"/>
</dbReference>
<dbReference type="KEGG" id="aue:C5O00_06125"/>
<organism evidence="1 2">
    <name type="scientific">Pukyongia salina</name>
    <dbReference type="NCBI Taxonomy" id="2094025"/>
    <lineage>
        <taxon>Bacteria</taxon>
        <taxon>Pseudomonadati</taxon>
        <taxon>Bacteroidota</taxon>
        <taxon>Flavobacteriia</taxon>
        <taxon>Flavobacteriales</taxon>
        <taxon>Flavobacteriaceae</taxon>
        <taxon>Pukyongia</taxon>
    </lineage>
</organism>
<accession>A0A2S0HVQ6</accession>
<protein>
    <submittedName>
        <fullName evidence="1">Uncharacterized protein</fullName>
    </submittedName>
</protein>
<evidence type="ECO:0000313" key="1">
    <source>
        <dbReference type="EMBL" id="AVI50771.1"/>
    </source>
</evidence>
<dbReference type="EMBL" id="CP027062">
    <property type="protein sequence ID" value="AVI50771.1"/>
    <property type="molecule type" value="Genomic_DNA"/>
</dbReference>
<keyword evidence="2" id="KW-1185">Reference proteome</keyword>
<proteinExistence type="predicted"/>
<dbReference type="RefSeq" id="WP_105215864.1">
    <property type="nucleotide sequence ID" value="NZ_CP027062.1"/>
</dbReference>
<reference evidence="1 2" key="1">
    <citation type="submission" date="2018-02" db="EMBL/GenBank/DDBJ databases">
        <title>Genomic analysis of the strain RR4-38 isolated from a seawater recirculating aquaculture system.</title>
        <authorList>
            <person name="Kim Y.-S."/>
            <person name="Jang Y.H."/>
            <person name="Kim K.-H."/>
        </authorList>
    </citation>
    <scope>NUCLEOTIDE SEQUENCE [LARGE SCALE GENOMIC DNA]</scope>
    <source>
        <strain evidence="1 2">RR4-38</strain>
    </source>
</reference>
<dbReference type="OrthoDB" id="1143948at2"/>
<sequence>MKKIFYLFLIATITFSCNNSEKKNSENPDENTEISAEGGNVVDVRMPVYRGEFIFTDEAAVLKGKNFVYGVVIDTVARELAARVAPIKKDEFDMVPVVVTGIVSPNPALSEGKEGWEEVITIKNILNVSAKPAEADVKIEDKN</sequence>
<dbReference type="AlphaFoldDB" id="A0A2S0HVQ6"/>
<name>A0A2S0HVQ6_9FLAO</name>